<dbReference type="Proteomes" id="UP000217944">
    <property type="component" value="Unassembled WGS sequence"/>
</dbReference>
<dbReference type="OrthoDB" id="5373154at2"/>
<proteinExistence type="predicted"/>
<gene>
    <name evidence="1" type="ORF">LNAT_P0060</name>
</gene>
<dbReference type="EMBL" id="BDME01000001">
    <property type="protein sequence ID" value="GAX86765.1"/>
    <property type="molecule type" value="Genomic_DNA"/>
</dbReference>
<evidence type="ECO:0000313" key="2">
    <source>
        <dbReference type="Proteomes" id="UP000217944"/>
    </source>
</evidence>
<accession>A0A292YBI5</accession>
<dbReference type="RefSeq" id="WP_096257939.1">
    <property type="nucleotide sequence ID" value="NZ_BDME01000001.1"/>
</dbReference>
<organism evidence="1 2">
    <name type="scientific">Lebetimonas natsushimae</name>
    <dbReference type="NCBI Taxonomy" id="1936991"/>
    <lineage>
        <taxon>Bacteria</taxon>
        <taxon>Pseudomonadati</taxon>
        <taxon>Campylobacterota</taxon>
        <taxon>Epsilonproteobacteria</taxon>
        <taxon>Nautiliales</taxon>
        <taxon>Nautiliaceae</taxon>
        <taxon>Lebetimonas</taxon>
    </lineage>
</organism>
<dbReference type="AlphaFoldDB" id="A0A292YBI5"/>
<keyword evidence="2" id="KW-1185">Reference proteome</keyword>
<comment type="caution">
    <text evidence="1">The sequence shown here is derived from an EMBL/GenBank/DDBJ whole genome shotgun (WGS) entry which is preliminary data.</text>
</comment>
<name>A0A292YBI5_9BACT</name>
<evidence type="ECO:0000313" key="1">
    <source>
        <dbReference type="EMBL" id="GAX86765.1"/>
    </source>
</evidence>
<protein>
    <submittedName>
        <fullName evidence="1">Uncharacterized protein</fullName>
    </submittedName>
</protein>
<sequence length="143" mass="17169">MKNVKLIIIFLISTVLFSFDVEFTKIEKKFIVPNIDAILIQTKENLTFPFQFYKIKNGYVLKDSREIENYLNNRFYAPKDAKFKNIKIAIIDYDKYQYEIIQKIKNKYNCPVKHLIFLNPDEEKIIFKPAEIELKYKIILDCN</sequence>
<reference evidence="1 2" key="1">
    <citation type="journal article" date="2017" name="Syst. Appl. Microbiol.">
        <title>Lebetimonas natsushimae sp. nov., a novel strictly anaerobic, moderately thermophilic chemoautotroph isolated from a deep-sea hydrothermal vent polychaete nest in the Mid-Okinawa Trough.</title>
        <authorList>
            <person name="Nagata R."/>
            <person name="Takaki Y."/>
            <person name="Tame A."/>
            <person name="Nunoura T."/>
            <person name="Muto H."/>
            <person name="Mino S."/>
            <person name="Sawayama S."/>
            <person name="Takai K."/>
            <person name="Nakagawa S."/>
        </authorList>
    </citation>
    <scope>NUCLEOTIDE SEQUENCE [LARGE SCALE GENOMIC DNA]</scope>
    <source>
        <strain evidence="1 2">HS1857</strain>
    </source>
</reference>